<accession>A0A2R6Y0E3</accession>
<proteinExistence type="inferred from homology"/>
<feature type="transmembrane region" description="Helical" evidence="7">
    <location>
        <begin position="36"/>
        <end position="53"/>
    </location>
</feature>
<keyword evidence="6" id="KW-0443">Lipid metabolism</keyword>
<evidence type="ECO:0000256" key="3">
    <source>
        <dbReference type="ARBA" id="ARBA00012027"/>
    </source>
</evidence>
<evidence type="ECO:0000256" key="7">
    <source>
        <dbReference type="SAM" id="Phobius"/>
    </source>
</evidence>
<evidence type="ECO:0000259" key="8">
    <source>
        <dbReference type="PROSITE" id="PS50035"/>
    </source>
</evidence>
<dbReference type="Proteomes" id="UP000244338">
    <property type="component" value="Unassembled WGS sequence"/>
</dbReference>
<evidence type="ECO:0000313" key="10">
    <source>
        <dbReference type="Proteomes" id="UP000244338"/>
    </source>
</evidence>
<dbReference type="Pfam" id="PF13091">
    <property type="entry name" value="PLDc_2"/>
    <property type="match status" value="1"/>
</dbReference>
<comment type="similarity">
    <text evidence="2">Belongs to the phospholipase D family.</text>
</comment>
<sequence>MLPHPGRKTDHSIGASAEDNILWPTKAVPHRAFKDASFVLLAVLLAVAGYVYGSSQAPPRLQAAPPPEAVLFPRLGDDPAAELLKLIREARESIDVAVFTFTHPDILEALIEAKARGVRVRVMSDARQTRASFQGPKLSRLVEEGIFVMVNRHDGVMHLKLLVVDHAVAAFGSFNFTVAAGEKNDEVMVITRAPETVRAIESTFERMARDRNRYEQWIPPY</sequence>
<dbReference type="GO" id="GO:0004630">
    <property type="term" value="F:phospholipase D activity"/>
    <property type="evidence" value="ECO:0007669"/>
    <property type="project" value="UniProtKB-EC"/>
</dbReference>
<dbReference type="AlphaFoldDB" id="A0A2R6Y0E3"/>
<comment type="catalytic activity">
    <reaction evidence="1">
        <text>a 1,2-diacyl-sn-glycero-3-phosphocholine + H2O = a 1,2-diacyl-sn-glycero-3-phosphate + choline + H(+)</text>
        <dbReference type="Rhea" id="RHEA:14445"/>
        <dbReference type="ChEBI" id="CHEBI:15354"/>
        <dbReference type="ChEBI" id="CHEBI:15377"/>
        <dbReference type="ChEBI" id="CHEBI:15378"/>
        <dbReference type="ChEBI" id="CHEBI:57643"/>
        <dbReference type="ChEBI" id="CHEBI:58608"/>
        <dbReference type="EC" id="3.1.4.4"/>
    </reaction>
</comment>
<evidence type="ECO:0000256" key="5">
    <source>
        <dbReference type="ARBA" id="ARBA00022963"/>
    </source>
</evidence>
<keyword evidence="7" id="KW-0812">Transmembrane</keyword>
<keyword evidence="7" id="KW-1133">Transmembrane helix</keyword>
<dbReference type="PANTHER" id="PTHR43856:SF1">
    <property type="entry name" value="MITOCHONDRIAL CARDIOLIPIN HYDROLASE"/>
    <property type="match status" value="1"/>
</dbReference>
<keyword evidence="9" id="KW-0255">Endonuclease</keyword>
<keyword evidence="7" id="KW-0472">Membrane</keyword>
<feature type="domain" description="PLD phosphodiesterase" evidence="8">
    <location>
        <begin position="153"/>
        <end position="180"/>
    </location>
</feature>
<dbReference type="GO" id="GO:0016042">
    <property type="term" value="P:lipid catabolic process"/>
    <property type="evidence" value="ECO:0007669"/>
    <property type="project" value="UniProtKB-KW"/>
</dbReference>
<dbReference type="EMBL" id="PEBX01000042">
    <property type="protein sequence ID" value="PTQ56147.1"/>
    <property type="molecule type" value="Genomic_DNA"/>
</dbReference>
<name>A0A2R6Y0E3_9BACL</name>
<protein>
    <recommendedName>
        <fullName evidence="3">phospholipase D</fullName>
        <ecNumber evidence="3">3.1.4.4</ecNumber>
    </recommendedName>
</protein>
<comment type="caution">
    <text evidence="9">The sequence shown here is derived from an EMBL/GenBank/DDBJ whole genome shotgun (WGS) entry which is preliminary data.</text>
</comment>
<evidence type="ECO:0000256" key="6">
    <source>
        <dbReference type="ARBA" id="ARBA00023098"/>
    </source>
</evidence>
<gene>
    <name evidence="9" type="ORF">BSOLF_0753</name>
</gene>
<dbReference type="InterPro" id="IPR051406">
    <property type="entry name" value="PLD_domain"/>
</dbReference>
<dbReference type="Gene3D" id="3.30.870.10">
    <property type="entry name" value="Endonuclease Chain A"/>
    <property type="match status" value="1"/>
</dbReference>
<organism evidence="9 10">
    <name type="scientific">Candidatus Carbonibacillus altaicus</name>
    <dbReference type="NCBI Taxonomy" id="2163959"/>
    <lineage>
        <taxon>Bacteria</taxon>
        <taxon>Bacillati</taxon>
        <taxon>Bacillota</taxon>
        <taxon>Bacilli</taxon>
        <taxon>Bacillales</taxon>
        <taxon>Candidatus Carbonibacillus</taxon>
    </lineage>
</organism>
<dbReference type="GO" id="GO:0006793">
    <property type="term" value="P:phosphorus metabolic process"/>
    <property type="evidence" value="ECO:0007669"/>
    <property type="project" value="UniProtKB-ARBA"/>
</dbReference>
<dbReference type="GO" id="GO:0016891">
    <property type="term" value="F:RNA endonuclease activity producing 5'-phosphomonoesters, hydrolytic mechanism"/>
    <property type="evidence" value="ECO:0007669"/>
    <property type="project" value="TreeGrafter"/>
</dbReference>
<dbReference type="PANTHER" id="PTHR43856">
    <property type="entry name" value="CARDIOLIPIN HYDROLASE"/>
    <property type="match status" value="1"/>
</dbReference>
<keyword evidence="5" id="KW-0442">Lipid degradation</keyword>
<dbReference type="InterPro" id="IPR001736">
    <property type="entry name" value="PLipase_D/transphosphatidylase"/>
</dbReference>
<dbReference type="PROSITE" id="PS50035">
    <property type="entry name" value="PLD"/>
    <property type="match status" value="1"/>
</dbReference>
<dbReference type="EC" id="3.1.4.4" evidence="3"/>
<reference evidence="10" key="1">
    <citation type="journal article" date="2018" name="Sci. Rep.">
        <title>Lignite coal burning seam in the remote Altai Mountains harbors a hydrogen-driven thermophilic microbial community.</title>
        <authorList>
            <person name="Kadnikov V.V."/>
            <person name="Mardanov A.V."/>
            <person name="Ivasenko D.A."/>
            <person name="Antsiferov D.V."/>
            <person name="Beletsky A.V."/>
            <person name="Karnachuk O.V."/>
            <person name="Ravin N.V."/>
        </authorList>
    </citation>
    <scope>NUCLEOTIDE SEQUENCE [LARGE SCALE GENOMIC DNA]</scope>
</reference>
<keyword evidence="9" id="KW-0540">Nuclease</keyword>
<keyword evidence="4" id="KW-0378">Hydrolase</keyword>
<evidence type="ECO:0000313" key="9">
    <source>
        <dbReference type="EMBL" id="PTQ56147.1"/>
    </source>
</evidence>
<evidence type="ECO:0000256" key="1">
    <source>
        <dbReference type="ARBA" id="ARBA00000798"/>
    </source>
</evidence>
<evidence type="ECO:0000256" key="4">
    <source>
        <dbReference type="ARBA" id="ARBA00022801"/>
    </source>
</evidence>
<dbReference type="InterPro" id="IPR025202">
    <property type="entry name" value="PLD-like_dom"/>
</dbReference>
<evidence type="ECO:0000256" key="2">
    <source>
        <dbReference type="ARBA" id="ARBA00008664"/>
    </source>
</evidence>
<dbReference type="SUPFAM" id="SSF56024">
    <property type="entry name" value="Phospholipase D/nuclease"/>
    <property type="match status" value="1"/>
</dbReference>